<gene>
    <name evidence="1" type="ORF">FMM80_24130</name>
</gene>
<dbReference type="RefSeq" id="WP_004081006.1">
    <property type="nucleotide sequence ID" value="NZ_CASCYM010000029.1"/>
</dbReference>
<comment type="caution">
    <text evidence="1">The sequence shown here is derived from an EMBL/GenBank/DDBJ whole genome shotgun (WGS) entry which is preliminary data.</text>
</comment>
<sequence length="83" mass="9717">MSKRDKLTKRLLKIPSDFTYGELQKVLNDYGFEEYTGGRTTGSAVKFLNEKTGEKIYIHKPHPGSIVKQYVLQEVARMIRRRR</sequence>
<proteinExistence type="predicted"/>
<protein>
    <submittedName>
        <fullName evidence="1">Type II toxin-antitoxin system HicA family toxin</fullName>
    </submittedName>
</protein>
<dbReference type="InterPro" id="IPR012933">
    <property type="entry name" value="HicA_mRNA_interferase"/>
</dbReference>
<dbReference type="Pfam" id="PF07927">
    <property type="entry name" value="HicA_toxin"/>
    <property type="match status" value="1"/>
</dbReference>
<evidence type="ECO:0000313" key="1">
    <source>
        <dbReference type="EMBL" id="NDO71567.1"/>
    </source>
</evidence>
<evidence type="ECO:0000313" key="2">
    <source>
        <dbReference type="Proteomes" id="UP000474104"/>
    </source>
</evidence>
<reference evidence="1 2" key="1">
    <citation type="submission" date="2019-07" db="EMBL/GenBank/DDBJ databases">
        <title>Draft genome sequences of 15 bacterial species constituting the stable defined intestinal microbiota of the GM15 gnotobiotic mouse model.</title>
        <authorList>
            <person name="Elie C."/>
            <person name="Mathieu A."/>
            <person name="Saliou A."/>
            <person name="Darnaud M."/>
            <person name="Leulier F."/>
            <person name="Tamellini A."/>
        </authorList>
    </citation>
    <scope>NUCLEOTIDE SEQUENCE [LARGE SCALE GENOMIC DNA]</scope>
    <source>
        <strain evidence="2">ASF 502</strain>
    </source>
</reference>
<name>A0A9X5CBP7_9FIRM</name>
<dbReference type="GO" id="GO:0003729">
    <property type="term" value="F:mRNA binding"/>
    <property type="evidence" value="ECO:0007669"/>
    <property type="project" value="InterPro"/>
</dbReference>
<dbReference type="Proteomes" id="UP000474104">
    <property type="component" value="Unassembled WGS sequence"/>
</dbReference>
<dbReference type="AlphaFoldDB" id="A0A9X5CBP7"/>
<dbReference type="OrthoDB" id="1447122at2"/>
<accession>A0A9X5CBP7</accession>
<dbReference type="EMBL" id="VIRB01000139">
    <property type="protein sequence ID" value="NDO71567.1"/>
    <property type="molecule type" value="Genomic_DNA"/>
</dbReference>
<organism evidence="1 2">
    <name type="scientific">Schaedlerella arabinosiphila</name>
    <dbReference type="NCBI Taxonomy" id="2044587"/>
    <lineage>
        <taxon>Bacteria</taxon>
        <taxon>Bacillati</taxon>
        <taxon>Bacillota</taxon>
        <taxon>Clostridia</taxon>
        <taxon>Lachnospirales</taxon>
        <taxon>Lachnospiraceae</taxon>
        <taxon>Schaedlerella</taxon>
    </lineage>
</organism>